<organism evidence="2 3">
    <name type="scientific">Sediminihaliea albiluteola</name>
    <dbReference type="NCBI Taxonomy" id="2758564"/>
    <lineage>
        <taxon>Bacteria</taxon>
        <taxon>Pseudomonadati</taxon>
        <taxon>Pseudomonadota</taxon>
        <taxon>Gammaproteobacteria</taxon>
        <taxon>Cellvibrionales</taxon>
        <taxon>Halieaceae</taxon>
        <taxon>Sediminihaliea</taxon>
    </lineage>
</organism>
<feature type="transmembrane region" description="Helical" evidence="1">
    <location>
        <begin position="326"/>
        <end position="347"/>
    </location>
</feature>
<keyword evidence="1" id="KW-0472">Membrane</keyword>
<dbReference type="InterPro" id="IPR014550">
    <property type="entry name" value="UCP028704_OpgC"/>
</dbReference>
<name>A0A7W2YI91_9GAMM</name>
<protein>
    <submittedName>
        <fullName evidence="2">OpgC domain-containing protein</fullName>
    </submittedName>
</protein>
<feature type="transmembrane region" description="Helical" evidence="1">
    <location>
        <begin position="150"/>
        <end position="168"/>
    </location>
</feature>
<comment type="caution">
    <text evidence="2">The sequence shown here is derived from an EMBL/GenBank/DDBJ whole genome shotgun (WGS) entry which is preliminary data.</text>
</comment>
<proteinExistence type="predicted"/>
<feature type="transmembrane region" description="Helical" evidence="1">
    <location>
        <begin position="226"/>
        <end position="245"/>
    </location>
</feature>
<dbReference type="RefSeq" id="WP_182168644.1">
    <property type="nucleotide sequence ID" value="NZ_JACFXU010000013.1"/>
</dbReference>
<feature type="transmembrane region" description="Helical" evidence="1">
    <location>
        <begin position="44"/>
        <end position="65"/>
    </location>
</feature>
<evidence type="ECO:0000256" key="1">
    <source>
        <dbReference type="SAM" id="Phobius"/>
    </source>
</evidence>
<keyword evidence="1" id="KW-1133">Transmembrane helix</keyword>
<feature type="transmembrane region" description="Helical" evidence="1">
    <location>
        <begin position="125"/>
        <end position="143"/>
    </location>
</feature>
<feature type="transmembrane region" description="Helical" evidence="1">
    <location>
        <begin position="86"/>
        <end position="105"/>
    </location>
</feature>
<dbReference type="EMBL" id="JACFXU010000013">
    <property type="protein sequence ID" value="MBA6411787.1"/>
    <property type="molecule type" value="Genomic_DNA"/>
</dbReference>
<keyword evidence="3" id="KW-1185">Reference proteome</keyword>
<dbReference type="AlphaFoldDB" id="A0A7W2YI91"/>
<feature type="transmembrane region" description="Helical" evidence="1">
    <location>
        <begin position="295"/>
        <end position="314"/>
    </location>
</feature>
<evidence type="ECO:0000313" key="3">
    <source>
        <dbReference type="Proteomes" id="UP000539350"/>
    </source>
</evidence>
<feature type="transmembrane region" description="Helical" evidence="1">
    <location>
        <begin position="12"/>
        <end position="32"/>
    </location>
</feature>
<gene>
    <name evidence="2" type="primary">opgC</name>
    <name evidence="2" type="ORF">H2508_01520</name>
</gene>
<keyword evidence="1" id="KW-0812">Transmembrane</keyword>
<feature type="transmembrane region" description="Helical" evidence="1">
    <location>
        <begin position="265"/>
        <end position="288"/>
    </location>
</feature>
<accession>A0A7W2YI91</accession>
<sequence>MNNRRLYFIDCARTYAVFLALLSHLLITTRFFNDLGSDAIYVKQFTRMATPMFVFMFGFMIEFVYVRRVINNGHQLLRQRLHIRAFQCYFAYSLTGFCGFLGGFTSFQDFMLSLVFLSDSRFGNILRVYAVILLFTPLIIQLRVHYPNRFLIIALSILLASFPVTSALKASDFGAMNNAMNTLFGIGPVKAGPSVWHSLCFVFAGMLMASSFNTARSTRNDINSRFYFNAFGLVITCLLAWYFLIDKSFSVGWWSFVDMSYRKDNAAGYFIIGTLTSVITFIFFKLWIGTRTPPFLFQLLLPIGLSSLFSYTVGNCLLNLFGIEVIAYPLLTAILFFPLLVFITRYITLLPGYQMINDLLNLRLPNSTAKASQA</sequence>
<dbReference type="Proteomes" id="UP000539350">
    <property type="component" value="Unassembled WGS sequence"/>
</dbReference>
<evidence type="ECO:0000313" key="2">
    <source>
        <dbReference type="EMBL" id="MBA6411787.1"/>
    </source>
</evidence>
<reference evidence="2 3" key="1">
    <citation type="submission" date="2020-07" db="EMBL/GenBank/DDBJ databases">
        <title>Halieaceae bacterium, F7430, whole genome shotgun sequencing project.</title>
        <authorList>
            <person name="Jiang S."/>
            <person name="Liu Z.W."/>
            <person name="Du Z.J."/>
        </authorList>
    </citation>
    <scope>NUCLEOTIDE SEQUENCE [LARGE SCALE GENOMIC DNA]</scope>
    <source>
        <strain evidence="2 3">F7430</strain>
    </source>
</reference>
<dbReference type="Pfam" id="PF10129">
    <property type="entry name" value="OpgC_C"/>
    <property type="match status" value="1"/>
</dbReference>